<sequence length="58" mass="6878">MLTFSNSRRIRRYPKSSIIHLPISEYIFNVYNPFSYTNDFINSCSSTISNSRRRNVGR</sequence>
<accession>A0A9W6DG53</accession>
<gene>
    <name evidence="1" type="ORF">SH1V18_37400</name>
</gene>
<evidence type="ECO:0000313" key="1">
    <source>
        <dbReference type="EMBL" id="GKX31260.1"/>
    </source>
</evidence>
<comment type="caution">
    <text evidence="1">The sequence shown here is derived from an EMBL/GenBank/DDBJ whole genome shotgun (WGS) entry which is preliminary data.</text>
</comment>
<dbReference type="RefSeq" id="WP_281818140.1">
    <property type="nucleotide sequence ID" value="NZ_BRLB01000015.1"/>
</dbReference>
<keyword evidence="2" id="KW-1185">Reference proteome</keyword>
<reference evidence="1" key="1">
    <citation type="submission" date="2022-06" db="EMBL/GenBank/DDBJ databases">
        <title>Vallitalea longa sp. nov., an anaerobic bacterium isolated from marine sediment.</title>
        <authorList>
            <person name="Hirano S."/>
            <person name="Terahara T."/>
            <person name="Mori K."/>
            <person name="Hamada M."/>
            <person name="Matsumoto R."/>
            <person name="Kobayashi T."/>
        </authorList>
    </citation>
    <scope>NUCLEOTIDE SEQUENCE</scope>
    <source>
        <strain evidence="1">SH18-1</strain>
    </source>
</reference>
<organism evidence="1 2">
    <name type="scientific">Vallitalea longa</name>
    <dbReference type="NCBI Taxonomy" id="2936439"/>
    <lineage>
        <taxon>Bacteria</taxon>
        <taxon>Bacillati</taxon>
        <taxon>Bacillota</taxon>
        <taxon>Clostridia</taxon>
        <taxon>Lachnospirales</taxon>
        <taxon>Vallitaleaceae</taxon>
        <taxon>Vallitalea</taxon>
    </lineage>
</organism>
<dbReference type="EMBL" id="BRLB01000015">
    <property type="protein sequence ID" value="GKX31260.1"/>
    <property type="molecule type" value="Genomic_DNA"/>
</dbReference>
<evidence type="ECO:0000313" key="2">
    <source>
        <dbReference type="Proteomes" id="UP001144256"/>
    </source>
</evidence>
<dbReference type="Proteomes" id="UP001144256">
    <property type="component" value="Unassembled WGS sequence"/>
</dbReference>
<proteinExistence type="predicted"/>
<name>A0A9W6DG53_9FIRM</name>
<protein>
    <submittedName>
        <fullName evidence="1">Uncharacterized protein</fullName>
    </submittedName>
</protein>
<dbReference type="AlphaFoldDB" id="A0A9W6DG53"/>